<dbReference type="AlphaFoldDB" id="R7V511"/>
<dbReference type="GO" id="GO:0005730">
    <property type="term" value="C:nucleolus"/>
    <property type="evidence" value="ECO:0007669"/>
    <property type="project" value="UniProtKB-SubCell"/>
</dbReference>
<accession>R7V511</accession>
<protein>
    <recommendedName>
        <fullName evidence="4">Exosome complex component RRP45</fullName>
    </recommendedName>
    <alternativeName>
        <fullName evidence="10">Exosome component 9</fullName>
    </alternativeName>
</protein>
<feature type="region of interest" description="Disordered" evidence="11">
    <location>
        <begin position="320"/>
        <end position="340"/>
    </location>
</feature>
<organism evidence="14">
    <name type="scientific">Capitella teleta</name>
    <name type="common">Polychaete worm</name>
    <dbReference type="NCBI Taxonomy" id="283909"/>
    <lineage>
        <taxon>Eukaryota</taxon>
        <taxon>Metazoa</taxon>
        <taxon>Spiralia</taxon>
        <taxon>Lophotrochozoa</taxon>
        <taxon>Annelida</taxon>
        <taxon>Polychaeta</taxon>
        <taxon>Sedentaria</taxon>
        <taxon>Scolecida</taxon>
        <taxon>Capitellidae</taxon>
        <taxon>Capitella</taxon>
    </lineage>
</organism>
<dbReference type="InterPro" id="IPR027408">
    <property type="entry name" value="PNPase/RNase_PH_dom_sf"/>
</dbReference>
<dbReference type="GO" id="GO:0034475">
    <property type="term" value="P:U4 snRNA 3'-end processing"/>
    <property type="evidence" value="ECO:0007669"/>
    <property type="project" value="TreeGrafter"/>
</dbReference>
<dbReference type="GO" id="GO:0071038">
    <property type="term" value="P:TRAMP-dependent tRNA surveillance pathway"/>
    <property type="evidence" value="ECO:0007669"/>
    <property type="project" value="TreeGrafter"/>
</dbReference>
<dbReference type="GO" id="GO:0034476">
    <property type="term" value="P:U5 snRNA 3'-end processing"/>
    <property type="evidence" value="ECO:0007669"/>
    <property type="project" value="TreeGrafter"/>
</dbReference>
<dbReference type="SUPFAM" id="SSF55666">
    <property type="entry name" value="Ribonuclease PH domain 2-like"/>
    <property type="match status" value="1"/>
</dbReference>
<dbReference type="PANTHER" id="PTHR11097">
    <property type="entry name" value="EXOSOME COMPLEX EXONUCLEASE RIBOSOMAL RNA PROCESSING PROTEIN"/>
    <property type="match status" value="1"/>
</dbReference>
<dbReference type="Pfam" id="PF01138">
    <property type="entry name" value="RNase_PH"/>
    <property type="match status" value="1"/>
</dbReference>
<dbReference type="SUPFAM" id="SSF54211">
    <property type="entry name" value="Ribosomal protein S5 domain 2-like"/>
    <property type="match status" value="1"/>
</dbReference>
<dbReference type="GO" id="GO:0000177">
    <property type="term" value="C:cytoplasmic exosome (RNase complex)"/>
    <property type="evidence" value="ECO:0007669"/>
    <property type="project" value="TreeGrafter"/>
</dbReference>
<dbReference type="STRING" id="283909.R7V511"/>
<name>R7V511_CAPTE</name>
<keyword evidence="16" id="KW-1185">Reference proteome</keyword>
<dbReference type="EnsemblMetazoa" id="CapteT176766">
    <property type="protein sequence ID" value="CapteP176766"/>
    <property type="gene ID" value="CapteG176766"/>
</dbReference>
<evidence type="ECO:0000256" key="5">
    <source>
        <dbReference type="ARBA" id="ARBA00022490"/>
    </source>
</evidence>
<keyword evidence="6" id="KW-0698">rRNA processing</keyword>
<feature type="domain" description="Exoribonuclease phosphorolytic" evidence="12">
    <location>
        <begin position="32"/>
        <end position="164"/>
    </location>
</feature>
<dbReference type="GO" id="GO:0071035">
    <property type="term" value="P:nuclear polyadenylation-dependent rRNA catabolic process"/>
    <property type="evidence" value="ECO:0007669"/>
    <property type="project" value="TreeGrafter"/>
</dbReference>
<reference evidence="14 16" key="2">
    <citation type="journal article" date="2013" name="Nature">
        <title>Insights into bilaterian evolution from three spiralian genomes.</title>
        <authorList>
            <person name="Simakov O."/>
            <person name="Marletaz F."/>
            <person name="Cho S.J."/>
            <person name="Edsinger-Gonzales E."/>
            <person name="Havlak P."/>
            <person name="Hellsten U."/>
            <person name="Kuo D.H."/>
            <person name="Larsson T."/>
            <person name="Lv J."/>
            <person name="Arendt D."/>
            <person name="Savage R."/>
            <person name="Osoegawa K."/>
            <person name="de Jong P."/>
            <person name="Grimwood J."/>
            <person name="Chapman J.A."/>
            <person name="Shapiro H."/>
            <person name="Aerts A."/>
            <person name="Otillar R.P."/>
            <person name="Terry A.Y."/>
            <person name="Boore J.L."/>
            <person name="Grigoriev I.V."/>
            <person name="Lindberg D.R."/>
            <person name="Seaver E.C."/>
            <person name="Weisblat D.A."/>
            <person name="Putnam N.H."/>
            <person name="Rokhsar D.S."/>
        </authorList>
    </citation>
    <scope>NUCLEOTIDE SEQUENCE</scope>
    <source>
        <strain evidence="14 16">I ESC-2004</strain>
    </source>
</reference>
<sequence length="340" mass="38551">MRDIPFSNCERDFIIQAIEQRSRLDGRGVYDYRKMQLTFGEDRGCCQMELGNSIVMTQVSCEVTPPKQTRPSEGILFVNVELSPMASPTFEPGGRMSDFGVELNRLLERCLKESRCVDTESLCIMAGLKVWTIRVDCHVLNYDGNLVDCCSASAIAALAHFRRPDVSVSGEEVTIHTLDERDPIPLSIHHMPLCVTFAFFSQGKYLLVDPSLKEEKVMDGKMVIGMNKHREICTLQMSGNMLIMKDQVLRCSNIAVVKVTEITELIQKSLQADSLARSKGQPFGFPAAIETRKVTANEKKSEVIDVVGIEEKAEQIVQCAEESDEERRRRRKKRRRRRLE</sequence>
<evidence type="ECO:0000256" key="6">
    <source>
        <dbReference type="ARBA" id="ARBA00022552"/>
    </source>
</evidence>
<dbReference type="Gene3D" id="3.30.230.70">
    <property type="entry name" value="GHMP Kinase, N-terminal domain"/>
    <property type="match status" value="1"/>
</dbReference>
<evidence type="ECO:0000259" key="12">
    <source>
        <dbReference type="Pfam" id="PF01138"/>
    </source>
</evidence>
<evidence type="ECO:0000256" key="10">
    <source>
        <dbReference type="ARBA" id="ARBA00032660"/>
    </source>
</evidence>
<evidence type="ECO:0000256" key="9">
    <source>
        <dbReference type="ARBA" id="ARBA00023242"/>
    </source>
</evidence>
<dbReference type="InterPro" id="IPR015847">
    <property type="entry name" value="ExoRNase_PH_dom2"/>
</dbReference>
<evidence type="ECO:0000256" key="1">
    <source>
        <dbReference type="ARBA" id="ARBA00004496"/>
    </source>
</evidence>
<dbReference type="PANTHER" id="PTHR11097:SF14">
    <property type="entry name" value="EXOSOME COMPLEX COMPONENT RRP45"/>
    <property type="match status" value="1"/>
</dbReference>
<dbReference type="EMBL" id="KB295063">
    <property type="protein sequence ID" value="ELU13639.1"/>
    <property type="molecule type" value="Genomic_DNA"/>
</dbReference>
<dbReference type="InterPro" id="IPR036345">
    <property type="entry name" value="ExoRNase_PH_dom2_sf"/>
</dbReference>
<feature type="domain" description="Exoribonuclease phosphorolytic" evidence="13">
    <location>
        <begin position="190"/>
        <end position="256"/>
    </location>
</feature>
<evidence type="ECO:0000256" key="2">
    <source>
        <dbReference type="ARBA" id="ARBA00004604"/>
    </source>
</evidence>
<evidence type="ECO:0000256" key="3">
    <source>
        <dbReference type="ARBA" id="ARBA00006678"/>
    </source>
</evidence>
<dbReference type="GO" id="GO:0035925">
    <property type="term" value="F:mRNA 3'-UTR AU-rich region binding"/>
    <property type="evidence" value="ECO:0007669"/>
    <property type="project" value="TreeGrafter"/>
</dbReference>
<evidence type="ECO:0000256" key="7">
    <source>
        <dbReference type="ARBA" id="ARBA00022835"/>
    </source>
</evidence>
<dbReference type="InterPro" id="IPR050590">
    <property type="entry name" value="Exosome_comp_Rrp42_subfam"/>
</dbReference>
<dbReference type="InterPro" id="IPR001247">
    <property type="entry name" value="ExoRNase_PH_dom1"/>
</dbReference>
<gene>
    <name evidence="14" type="ORF">CAPTEDRAFT_176766</name>
</gene>
<keyword evidence="5" id="KW-0963">Cytoplasm</keyword>
<feature type="compositionally biased region" description="Basic residues" evidence="11">
    <location>
        <begin position="328"/>
        <end position="340"/>
    </location>
</feature>
<keyword evidence="7" id="KW-0271">Exosome</keyword>
<evidence type="ECO:0000313" key="16">
    <source>
        <dbReference type="Proteomes" id="UP000014760"/>
    </source>
</evidence>
<reference evidence="16" key="1">
    <citation type="submission" date="2012-12" db="EMBL/GenBank/DDBJ databases">
        <authorList>
            <person name="Hellsten U."/>
            <person name="Grimwood J."/>
            <person name="Chapman J.A."/>
            <person name="Shapiro H."/>
            <person name="Aerts A."/>
            <person name="Otillar R.P."/>
            <person name="Terry A.Y."/>
            <person name="Boore J.L."/>
            <person name="Simakov O."/>
            <person name="Marletaz F."/>
            <person name="Cho S.-J."/>
            <person name="Edsinger-Gonzales E."/>
            <person name="Havlak P."/>
            <person name="Kuo D.-H."/>
            <person name="Larsson T."/>
            <person name="Lv J."/>
            <person name="Arendt D."/>
            <person name="Savage R."/>
            <person name="Osoegawa K."/>
            <person name="de Jong P."/>
            <person name="Lindberg D.R."/>
            <person name="Seaver E.C."/>
            <person name="Weisblat D.A."/>
            <person name="Putnam N.H."/>
            <person name="Grigoriev I.V."/>
            <person name="Rokhsar D.S."/>
        </authorList>
    </citation>
    <scope>NUCLEOTIDE SEQUENCE</scope>
    <source>
        <strain evidence="16">I ESC-2004</strain>
    </source>
</reference>
<dbReference type="CDD" id="cd11368">
    <property type="entry name" value="RNase_PH_RRP45"/>
    <property type="match status" value="1"/>
</dbReference>
<dbReference type="GO" id="GO:0000467">
    <property type="term" value="P:exonucleolytic trimming to generate mature 3'-end of 5.8S rRNA from tricistronic rRNA transcript (SSU-rRNA, 5.8S rRNA, LSU-rRNA)"/>
    <property type="evidence" value="ECO:0007669"/>
    <property type="project" value="TreeGrafter"/>
</dbReference>
<dbReference type="Pfam" id="PF03725">
    <property type="entry name" value="RNase_PH_C"/>
    <property type="match status" value="1"/>
</dbReference>
<dbReference type="GO" id="GO:0016075">
    <property type="term" value="P:rRNA catabolic process"/>
    <property type="evidence" value="ECO:0007669"/>
    <property type="project" value="TreeGrafter"/>
</dbReference>
<dbReference type="OMA" id="GPQFENG"/>
<evidence type="ECO:0000313" key="15">
    <source>
        <dbReference type="EnsemblMetazoa" id="CapteP176766"/>
    </source>
</evidence>
<dbReference type="GO" id="GO:0071028">
    <property type="term" value="P:nuclear mRNA surveillance"/>
    <property type="evidence" value="ECO:0007669"/>
    <property type="project" value="TreeGrafter"/>
</dbReference>
<dbReference type="FunCoup" id="R7V511">
    <property type="interactions" value="1456"/>
</dbReference>
<dbReference type="InterPro" id="IPR033100">
    <property type="entry name" value="Rrp45"/>
</dbReference>
<dbReference type="OrthoDB" id="10264038at2759"/>
<dbReference type="InterPro" id="IPR020568">
    <property type="entry name" value="Ribosomal_Su5_D2-typ_SF"/>
</dbReference>
<dbReference type="GO" id="GO:0000176">
    <property type="term" value="C:nuclear exosome (RNase complex)"/>
    <property type="evidence" value="ECO:0007669"/>
    <property type="project" value="TreeGrafter"/>
</dbReference>
<evidence type="ECO:0000259" key="13">
    <source>
        <dbReference type="Pfam" id="PF03725"/>
    </source>
</evidence>
<dbReference type="Proteomes" id="UP000014760">
    <property type="component" value="Unassembled WGS sequence"/>
</dbReference>
<evidence type="ECO:0000256" key="4">
    <source>
        <dbReference type="ARBA" id="ARBA00019572"/>
    </source>
</evidence>
<dbReference type="HOGENOM" id="CLU_038194_0_0_1"/>
<proteinExistence type="inferred from homology"/>
<comment type="subcellular location">
    <subcellularLocation>
        <location evidence="1">Cytoplasm</location>
    </subcellularLocation>
    <subcellularLocation>
        <location evidence="2">Nucleus</location>
        <location evidence="2">Nucleolus</location>
    </subcellularLocation>
</comment>
<dbReference type="GO" id="GO:0034473">
    <property type="term" value="P:U1 snRNA 3'-end processing"/>
    <property type="evidence" value="ECO:0007669"/>
    <property type="project" value="TreeGrafter"/>
</dbReference>
<dbReference type="FunFam" id="3.30.230.70:FF:000005">
    <property type="entry name" value="Exosome complex component RRP45"/>
    <property type="match status" value="1"/>
</dbReference>
<evidence type="ECO:0000313" key="14">
    <source>
        <dbReference type="EMBL" id="ELU13639.1"/>
    </source>
</evidence>
<evidence type="ECO:0000256" key="11">
    <source>
        <dbReference type="SAM" id="MobiDB-lite"/>
    </source>
</evidence>
<keyword evidence="8" id="KW-0694">RNA-binding</keyword>
<reference evidence="15" key="3">
    <citation type="submission" date="2015-06" db="UniProtKB">
        <authorList>
            <consortium name="EnsemblMetazoa"/>
        </authorList>
    </citation>
    <scope>IDENTIFICATION</scope>
</reference>
<dbReference type="EMBL" id="AMQN01005077">
    <property type="status" value="NOT_ANNOTATED_CDS"/>
    <property type="molecule type" value="Genomic_DNA"/>
</dbReference>
<keyword evidence="9" id="KW-0539">Nucleus</keyword>
<comment type="similarity">
    <text evidence="3">Belongs to the RNase PH family.</text>
</comment>
<evidence type="ECO:0000256" key="8">
    <source>
        <dbReference type="ARBA" id="ARBA00022884"/>
    </source>
</evidence>